<name>A0ABP3UWX3_9CLOT</name>
<accession>A0ABP3UWX3</accession>
<protein>
    <submittedName>
        <fullName evidence="2">Heavy-metal-associated domain-containing protein</fullName>
    </submittedName>
</protein>
<organism evidence="2 3">
    <name type="scientific">Clostridium oceanicum</name>
    <dbReference type="NCBI Taxonomy" id="1543"/>
    <lineage>
        <taxon>Bacteria</taxon>
        <taxon>Bacillati</taxon>
        <taxon>Bacillota</taxon>
        <taxon>Clostridia</taxon>
        <taxon>Eubacteriales</taxon>
        <taxon>Clostridiaceae</taxon>
        <taxon>Clostridium</taxon>
    </lineage>
</organism>
<dbReference type="RefSeq" id="WP_343762476.1">
    <property type="nucleotide sequence ID" value="NZ_BAAACG010000013.1"/>
</dbReference>
<dbReference type="SUPFAM" id="SSF55008">
    <property type="entry name" value="HMA, heavy metal-associated domain"/>
    <property type="match status" value="1"/>
</dbReference>
<dbReference type="EMBL" id="BAAACG010000013">
    <property type="protein sequence ID" value="GAA0743920.1"/>
    <property type="molecule type" value="Genomic_DNA"/>
</dbReference>
<dbReference type="CDD" id="cd00371">
    <property type="entry name" value="HMA"/>
    <property type="match status" value="1"/>
</dbReference>
<dbReference type="InterPro" id="IPR006121">
    <property type="entry name" value="HMA_dom"/>
</dbReference>
<reference evidence="3" key="1">
    <citation type="journal article" date="2019" name="Int. J. Syst. Evol. Microbiol.">
        <title>The Global Catalogue of Microorganisms (GCM) 10K type strain sequencing project: providing services to taxonomists for standard genome sequencing and annotation.</title>
        <authorList>
            <consortium name="The Broad Institute Genomics Platform"/>
            <consortium name="The Broad Institute Genome Sequencing Center for Infectious Disease"/>
            <person name="Wu L."/>
            <person name="Ma J."/>
        </authorList>
    </citation>
    <scope>NUCLEOTIDE SEQUENCE [LARGE SCALE GENOMIC DNA]</scope>
    <source>
        <strain evidence="3">JCM 1407</strain>
    </source>
</reference>
<feature type="domain" description="HMA" evidence="1">
    <location>
        <begin position="1"/>
        <end position="67"/>
    </location>
</feature>
<proteinExistence type="predicted"/>
<keyword evidence="3" id="KW-1185">Reference proteome</keyword>
<dbReference type="InterPro" id="IPR036163">
    <property type="entry name" value="HMA_dom_sf"/>
</dbReference>
<gene>
    <name evidence="2" type="ORF">GCM10008906_28150</name>
</gene>
<dbReference type="Gene3D" id="3.30.70.100">
    <property type="match status" value="1"/>
</dbReference>
<dbReference type="Proteomes" id="UP001501510">
    <property type="component" value="Unassembled WGS sequence"/>
</dbReference>
<dbReference type="PROSITE" id="PS51257">
    <property type="entry name" value="PROKAR_LIPOPROTEIN"/>
    <property type="match status" value="1"/>
</dbReference>
<evidence type="ECO:0000313" key="3">
    <source>
        <dbReference type="Proteomes" id="UP001501510"/>
    </source>
</evidence>
<evidence type="ECO:0000259" key="1">
    <source>
        <dbReference type="PROSITE" id="PS50846"/>
    </source>
</evidence>
<comment type="caution">
    <text evidence="2">The sequence shown here is derived from an EMBL/GenBank/DDBJ whole genome shotgun (WGS) entry which is preliminary data.</text>
</comment>
<evidence type="ECO:0000313" key="2">
    <source>
        <dbReference type="EMBL" id="GAA0743920.1"/>
    </source>
</evidence>
<dbReference type="Pfam" id="PF00403">
    <property type="entry name" value="HMA"/>
    <property type="match status" value="1"/>
</dbReference>
<dbReference type="PROSITE" id="PS50846">
    <property type="entry name" value="HMA_2"/>
    <property type="match status" value="1"/>
</dbReference>
<sequence>MKAVLKVCDMKTSKDINKVKNALANNQGIVACEINKDKREVNIIYDNYFLNVDKIIESIEDTGYIVI</sequence>